<proteinExistence type="predicted"/>
<keyword evidence="3" id="KW-1185">Reference proteome</keyword>
<protein>
    <submittedName>
        <fullName evidence="2">Uncharacterized protein</fullName>
    </submittedName>
</protein>
<gene>
    <name evidence="2" type="ORF">H5P28_16195</name>
</gene>
<reference evidence="2 3" key="1">
    <citation type="submission" date="2020-07" db="EMBL/GenBank/DDBJ databases">
        <authorList>
            <person name="Feng X."/>
        </authorList>
    </citation>
    <scope>NUCLEOTIDE SEQUENCE [LARGE SCALE GENOMIC DNA]</scope>
    <source>
        <strain evidence="2 3">JCM31066</strain>
    </source>
</reference>
<evidence type="ECO:0000313" key="2">
    <source>
        <dbReference type="EMBL" id="MBC2595808.1"/>
    </source>
</evidence>
<organism evidence="2 3">
    <name type="scientific">Ruficoccus amylovorans</name>
    <dbReference type="NCBI Taxonomy" id="1804625"/>
    <lineage>
        <taxon>Bacteria</taxon>
        <taxon>Pseudomonadati</taxon>
        <taxon>Verrucomicrobiota</taxon>
        <taxon>Opitutia</taxon>
        <taxon>Puniceicoccales</taxon>
        <taxon>Cerasicoccaceae</taxon>
        <taxon>Ruficoccus</taxon>
    </lineage>
</organism>
<comment type="caution">
    <text evidence="2">The sequence shown here is derived from an EMBL/GenBank/DDBJ whole genome shotgun (WGS) entry which is preliminary data.</text>
</comment>
<dbReference type="Proteomes" id="UP000546464">
    <property type="component" value="Unassembled WGS sequence"/>
</dbReference>
<feature type="signal peptide" evidence="1">
    <location>
        <begin position="1"/>
        <end position="26"/>
    </location>
</feature>
<sequence length="482" mass="55978">MFLKIHNACRRGISVLALAGAAGALAADTVVEDLSPLWRETVGEGESRRVQMLGPIFESQQSGAKLWEAFRPFSVKFTDTETETVDSYVLPPVFLWHDTPRQTTWRLFGFISGTEERRGGEVEETTFSVFPLVFRDRDKVNPDEDAFAVFPLYGTINNSLLFGDVSFVLFPFYANSHRPEAERYAAPWPFVQWQEGPAAEGGAFWPLGGHFSAEGLYDHQYYFWPFIYRSVDGLSDPVPRVREGFLPFYAIERSATVEDVSIGWPFGGWREEYDTGYRETRYFWPLWMQGYGEDQTTERWLPFYMDERSSERRDSWYMWPLVSYSEGQDGKYAFERRQFLYILYWDKSVWSLTEPEAAPSRLVHLWPFYTEYHDGHGKTQAQFFSPFAVFFPNSEPVKKLYAPLFTLFRLESDAATGVTEQGWFWDFIHETKTEESTRFTVGPLLEHDVGPGRAKFELLGGLLGVERKDENVAFRFLWFTID</sequence>
<dbReference type="EMBL" id="JACHVB010000052">
    <property type="protein sequence ID" value="MBC2595808.1"/>
    <property type="molecule type" value="Genomic_DNA"/>
</dbReference>
<accession>A0A842HII8</accession>
<dbReference type="AlphaFoldDB" id="A0A842HII8"/>
<evidence type="ECO:0000313" key="3">
    <source>
        <dbReference type="Proteomes" id="UP000546464"/>
    </source>
</evidence>
<dbReference type="RefSeq" id="WP_185676739.1">
    <property type="nucleotide sequence ID" value="NZ_JACHVB010000052.1"/>
</dbReference>
<keyword evidence="1" id="KW-0732">Signal</keyword>
<feature type="chain" id="PRO_5032725203" evidence="1">
    <location>
        <begin position="27"/>
        <end position="482"/>
    </location>
</feature>
<evidence type="ECO:0000256" key="1">
    <source>
        <dbReference type="SAM" id="SignalP"/>
    </source>
</evidence>
<name>A0A842HII8_9BACT</name>